<name>A0A1I4UV71_9GAMM</name>
<reference evidence="2" key="1">
    <citation type="submission" date="2016-10" db="EMBL/GenBank/DDBJ databases">
        <authorList>
            <person name="Varghese N."/>
            <person name="Submissions S."/>
        </authorList>
    </citation>
    <scope>NUCLEOTIDE SEQUENCE [LARGE SCALE GENOMIC DNA]</scope>
    <source>
        <strain evidence="2">DSM 24213</strain>
    </source>
</reference>
<proteinExistence type="predicted"/>
<dbReference type="EMBL" id="FOUI01000047">
    <property type="protein sequence ID" value="SFM92851.1"/>
    <property type="molecule type" value="Genomic_DNA"/>
</dbReference>
<dbReference type="OrthoDB" id="9816400at2"/>
<dbReference type="InterPro" id="IPR022385">
    <property type="entry name" value="Rhs_assc_core"/>
</dbReference>
<dbReference type="Gene3D" id="2.180.10.10">
    <property type="entry name" value="RHS repeat-associated core"/>
    <property type="match status" value="1"/>
</dbReference>
<accession>A0A1I4UV71</accession>
<gene>
    <name evidence="1" type="ORF">SAMN05216217_1472</name>
</gene>
<dbReference type="RefSeq" id="WP_143069635.1">
    <property type="nucleotide sequence ID" value="NZ_FOUI01000047.1"/>
</dbReference>
<dbReference type="NCBIfam" id="TIGR03696">
    <property type="entry name" value="Rhs_assc_core"/>
    <property type="match status" value="1"/>
</dbReference>
<feature type="non-terminal residue" evidence="1">
    <location>
        <position position="1"/>
    </location>
</feature>
<dbReference type="InterPro" id="IPR050708">
    <property type="entry name" value="T6SS_VgrG/RHS"/>
</dbReference>
<dbReference type="STRING" id="1720063.SAMN05216217_1472"/>
<organism evidence="1 2">
    <name type="scientific">Halopseudomonas yangmingensis</name>
    <dbReference type="NCBI Taxonomy" id="1720063"/>
    <lineage>
        <taxon>Bacteria</taxon>
        <taxon>Pseudomonadati</taxon>
        <taxon>Pseudomonadota</taxon>
        <taxon>Gammaproteobacteria</taxon>
        <taxon>Pseudomonadales</taxon>
        <taxon>Pseudomonadaceae</taxon>
        <taxon>Halopseudomonas</taxon>
    </lineage>
</organism>
<sequence length="211" mass="23520">PNLTLNLRFPGQYHDEESGLYYNYFRTYDPSKGRYTQSDPIGLAGGINTYAYVGGNPIRYVDPLGLYTEIIIWQPVRWGSSSFGHVSANVNGTNYSWGPSGWDTRYPNASDYADRQGTFRSGAGVILNLTPDQERRLEECYARSRGNYSSISNNCADPHQECLSEVLGSSISNALFPVNFGNDLLGSPYYGGSTFYPGPDRGFWDDAPWAR</sequence>
<keyword evidence="2" id="KW-1185">Reference proteome</keyword>
<evidence type="ECO:0000313" key="2">
    <source>
        <dbReference type="Proteomes" id="UP000243629"/>
    </source>
</evidence>
<dbReference type="PANTHER" id="PTHR32305">
    <property type="match status" value="1"/>
</dbReference>
<evidence type="ECO:0000313" key="1">
    <source>
        <dbReference type="EMBL" id="SFM92851.1"/>
    </source>
</evidence>
<dbReference type="PANTHER" id="PTHR32305:SF15">
    <property type="entry name" value="PROTEIN RHSA-RELATED"/>
    <property type="match status" value="1"/>
</dbReference>
<dbReference type="Proteomes" id="UP000243629">
    <property type="component" value="Unassembled WGS sequence"/>
</dbReference>
<protein>
    <submittedName>
        <fullName evidence="1">RHS repeat-associated core domain-containing protein</fullName>
    </submittedName>
</protein>
<dbReference type="AlphaFoldDB" id="A0A1I4UV71"/>
<dbReference type="PRINTS" id="PR00394">
    <property type="entry name" value="RHSPROTEIN"/>
</dbReference>